<dbReference type="EMBL" id="JACCBF010000001">
    <property type="protein sequence ID" value="NYD33868.1"/>
    <property type="molecule type" value="Genomic_DNA"/>
</dbReference>
<comment type="caution">
    <text evidence="2">The sequence shown here is derived from an EMBL/GenBank/DDBJ whole genome shotgun (WGS) entry which is preliminary data.</text>
</comment>
<evidence type="ECO:0000256" key="1">
    <source>
        <dbReference type="SAM" id="MobiDB-lite"/>
    </source>
</evidence>
<feature type="region of interest" description="Disordered" evidence="1">
    <location>
        <begin position="1"/>
        <end position="21"/>
    </location>
</feature>
<keyword evidence="3" id="KW-1185">Reference proteome</keyword>
<protein>
    <submittedName>
        <fullName evidence="2">Uncharacterized protein</fullName>
    </submittedName>
</protein>
<sequence>MGRQIHPDLPEVPDDQPAHTWDYPAPLDDLAYALESAGEDGHTLADIAEVTDYSISYHGAPWTPGEDGGTELTLIVLARLTDGRWLAMEAWNDYTGWGCQDGVDAYVGPTREDVVTNGLTNDARSALGIETV</sequence>
<dbReference type="AlphaFoldDB" id="A0A852RTN0"/>
<dbReference type="RefSeq" id="WP_179729857.1">
    <property type="nucleotide sequence ID" value="NZ_BAABEF010000001.1"/>
</dbReference>
<evidence type="ECO:0000313" key="2">
    <source>
        <dbReference type="EMBL" id="NYD33868.1"/>
    </source>
</evidence>
<organism evidence="2 3">
    <name type="scientific">Nocardioides kongjuensis</name>
    <dbReference type="NCBI Taxonomy" id="349522"/>
    <lineage>
        <taxon>Bacteria</taxon>
        <taxon>Bacillati</taxon>
        <taxon>Actinomycetota</taxon>
        <taxon>Actinomycetes</taxon>
        <taxon>Propionibacteriales</taxon>
        <taxon>Nocardioidaceae</taxon>
        <taxon>Nocardioides</taxon>
    </lineage>
</organism>
<reference evidence="2 3" key="1">
    <citation type="submission" date="2020-07" db="EMBL/GenBank/DDBJ databases">
        <title>Sequencing the genomes of 1000 actinobacteria strains.</title>
        <authorList>
            <person name="Klenk H.-P."/>
        </authorList>
    </citation>
    <scope>NUCLEOTIDE SEQUENCE [LARGE SCALE GENOMIC DNA]</scope>
    <source>
        <strain evidence="2 3">DSM 19082</strain>
    </source>
</reference>
<name>A0A852RTN0_9ACTN</name>
<evidence type="ECO:0000313" key="3">
    <source>
        <dbReference type="Proteomes" id="UP000582231"/>
    </source>
</evidence>
<gene>
    <name evidence="2" type="ORF">BJ958_005414</name>
</gene>
<accession>A0A852RTN0</accession>
<proteinExistence type="predicted"/>
<dbReference type="Proteomes" id="UP000582231">
    <property type="component" value="Unassembled WGS sequence"/>
</dbReference>